<dbReference type="EMBL" id="CACVAU010000054">
    <property type="protein sequence ID" value="CAA6818629.1"/>
    <property type="molecule type" value="Genomic_DNA"/>
</dbReference>
<feature type="non-terminal residue" evidence="2">
    <location>
        <position position="37"/>
    </location>
</feature>
<accession>A0A6S6TVK5</accession>
<evidence type="ECO:0000256" key="1">
    <source>
        <dbReference type="SAM" id="MobiDB-lite"/>
    </source>
</evidence>
<reference evidence="2" key="1">
    <citation type="submission" date="2020-01" db="EMBL/GenBank/DDBJ databases">
        <authorList>
            <person name="Meier V. D."/>
            <person name="Meier V D."/>
        </authorList>
    </citation>
    <scope>NUCLEOTIDE SEQUENCE</scope>
    <source>
        <strain evidence="2">HLG_WM_MAG_05</strain>
    </source>
</reference>
<name>A0A6S6TVK5_9BACT</name>
<feature type="region of interest" description="Disordered" evidence="1">
    <location>
        <begin position="1"/>
        <end position="24"/>
    </location>
</feature>
<proteinExistence type="predicted"/>
<dbReference type="AlphaFoldDB" id="A0A6S6TVK5"/>
<sequence length="37" mass="4311">MSESKCTIHENHEHEHGENCGHVKVKHGDHYDYLHDG</sequence>
<protein>
    <submittedName>
        <fullName evidence="2">Unnamed protein product</fullName>
    </submittedName>
</protein>
<evidence type="ECO:0000313" key="2">
    <source>
        <dbReference type="EMBL" id="CAA6818629.1"/>
    </source>
</evidence>
<organism evidence="2">
    <name type="scientific">uncultured Sulfurovum sp</name>
    <dbReference type="NCBI Taxonomy" id="269237"/>
    <lineage>
        <taxon>Bacteria</taxon>
        <taxon>Pseudomonadati</taxon>
        <taxon>Campylobacterota</taxon>
        <taxon>Epsilonproteobacteria</taxon>
        <taxon>Campylobacterales</taxon>
        <taxon>Sulfurovaceae</taxon>
        <taxon>Sulfurovum</taxon>
        <taxon>environmental samples</taxon>
    </lineage>
</organism>
<gene>
    <name evidence="2" type="ORF">HELGO_WM17553</name>
</gene>